<dbReference type="GO" id="GO:0003677">
    <property type="term" value="F:DNA binding"/>
    <property type="evidence" value="ECO:0007669"/>
    <property type="project" value="InterPro"/>
</dbReference>
<sequence>MAIVTIGIDLAKNCFAVHGVGPSGKPELIRPEVRRGKLLELIANLPPCLIGMEACSGAHYWAREFEKFGHTVKLMAPKFVAPYRMGGKQGKNDAADAAAICEAVARPNMRFVPVKTEDQHGQLFVHRARQAYVDERTALINRIRGLLSELGIVMPLSANTVRKEACKHLEDLPGWCNTVIGDLLSDLSKLDERIAEYDHHIARMAKEDDRARQLMKLGGVGPTTASAIVATIGNGKGLDFKCGRQFSAWVGLTPSQHSSGGKAKLGRITKAGDSYLRSLLIQGARSMLLRAKGKDDSLSRWVVQLQERRGYWRAAVALAAKNARMCWVMLQRGEAFQMPR</sequence>
<dbReference type="AlphaFoldDB" id="A0A1W9KQN3"/>
<reference evidence="3 4" key="1">
    <citation type="submission" date="2017-01" db="EMBL/GenBank/DDBJ databases">
        <title>Novel large sulfur bacteria in the metagenomes of groundwater-fed chemosynthetic microbial mats in the Lake Huron basin.</title>
        <authorList>
            <person name="Sharrar A.M."/>
            <person name="Flood B.E."/>
            <person name="Bailey J.V."/>
            <person name="Jones D.S."/>
            <person name="Biddanda B."/>
            <person name="Ruberg S.A."/>
            <person name="Marcus D.N."/>
            <person name="Dick G.J."/>
        </authorList>
    </citation>
    <scope>NUCLEOTIDE SEQUENCE [LARGE SCALE GENOMIC DNA]</scope>
    <source>
        <strain evidence="3">A7</strain>
    </source>
</reference>
<dbReference type="EMBL" id="MTEI01000022">
    <property type="protein sequence ID" value="OQW86134.1"/>
    <property type="molecule type" value="Genomic_DNA"/>
</dbReference>
<dbReference type="PANTHER" id="PTHR33055">
    <property type="entry name" value="TRANSPOSASE FOR INSERTION SEQUENCE ELEMENT IS1111A"/>
    <property type="match status" value="1"/>
</dbReference>
<organism evidence="3 4">
    <name type="scientific">Rhodoferax ferrireducens</name>
    <dbReference type="NCBI Taxonomy" id="192843"/>
    <lineage>
        <taxon>Bacteria</taxon>
        <taxon>Pseudomonadati</taxon>
        <taxon>Pseudomonadota</taxon>
        <taxon>Betaproteobacteria</taxon>
        <taxon>Burkholderiales</taxon>
        <taxon>Comamonadaceae</taxon>
        <taxon>Rhodoferax</taxon>
    </lineage>
</organism>
<dbReference type="Pfam" id="PF01548">
    <property type="entry name" value="DEDD_Tnp_IS110"/>
    <property type="match status" value="1"/>
</dbReference>
<name>A0A1W9KQN3_9BURK</name>
<dbReference type="Pfam" id="PF02371">
    <property type="entry name" value="Transposase_20"/>
    <property type="match status" value="1"/>
</dbReference>
<dbReference type="NCBIfam" id="NF033542">
    <property type="entry name" value="transpos_IS110"/>
    <property type="match status" value="1"/>
</dbReference>
<dbReference type="InterPro" id="IPR002525">
    <property type="entry name" value="Transp_IS110-like_N"/>
</dbReference>
<feature type="domain" description="Transposase IS116/IS110/IS902 C-terminal" evidence="2">
    <location>
        <begin position="212"/>
        <end position="292"/>
    </location>
</feature>
<protein>
    <submittedName>
        <fullName evidence="3">IS110 family transposase</fullName>
    </submittedName>
</protein>
<feature type="domain" description="Transposase IS110-like N-terminal" evidence="1">
    <location>
        <begin position="6"/>
        <end position="150"/>
    </location>
</feature>
<comment type="caution">
    <text evidence="3">The sequence shown here is derived from an EMBL/GenBank/DDBJ whole genome shotgun (WGS) entry which is preliminary data.</text>
</comment>
<dbReference type="GO" id="GO:0006313">
    <property type="term" value="P:DNA transposition"/>
    <property type="evidence" value="ECO:0007669"/>
    <property type="project" value="InterPro"/>
</dbReference>
<evidence type="ECO:0000313" key="4">
    <source>
        <dbReference type="Proteomes" id="UP000192505"/>
    </source>
</evidence>
<evidence type="ECO:0000313" key="3">
    <source>
        <dbReference type="EMBL" id="OQW86134.1"/>
    </source>
</evidence>
<dbReference type="InterPro" id="IPR047650">
    <property type="entry name" value="Transpos_IS110"/>
</dbReference>
<dbReference type="InterPro" id="IPR003346">
    <property type="entry name" value="Transposase_20"/>
</dbReference>
<dbReference type="Proteomes" id="UP000192505">
    <property type="component" value="Unassembled WGS sequence"/>
</dbReference>
<proteinExistence type="predicted"/>
<dbReference type="PANTHER" id="PTHR33055:SF3">
    <property type="entry name" value="PUTATIVE TRANSPOSASE FOR IS117-RELATED"/>
    <property type="match status" value="1"/>
</dbReference>
<gene>
    <name evidence="3" type="ORF">BWK72_18680</name>
</gene>
<evidence type="ECO:0000259" key="2">
    <source>
        <dbReference type="Pfam" id="PF02371"/>
    </source>
</evidence>
<evidence type="ECO:0000259" key="1">
    <source>
        <dbReference type="Pfam" id="PF01548"/>
    </source>
</evidence>
<accession>A0A1W9KQN3</accession>
<dbReference type="GO" id="GO:0004803">
    <property type="term" value="F:transposase activity"/>
    <property type="evidence" value="ECO:0007669"/>
    <property type="project" value="InterPro"/>
</dbReference>